<evidence type="ECO:0000256" key="3">
    <source>
        <dbReference type="ARBA" id="ARBA00022968"/>
    </source>
</evidence>
<dbReference type="PANTHER" id="PTHR42852:SF6">
    <property type="entry name" value="THIOL:DISULFIDE INTERCHANGE PROTEIN DSBE"/>
    <property type="match status" value="1"/>
</dbReference>
<dbReference type="PROSITE" id="PS51257">
    <property type="entry name" value="PROKAR_LIPOPROTEIN"/>
    <property type="match status" value="1"/>
</dbReference>
<dbReference type="RefSeq" id="WP_344201183.1">
    <property type="nucleotide sequence ID" value="NZ_BAAAME010000004.1"/>
</dbReference>
<dbReference type="EMBL" id="BAAAME010000004">
    <property type="protein sequence ID" value="GAA1740993.1"/>
    <property type="molecule type" value="Genomic_DNA"/>
</dbReference>
<dbReference type="InterPro" id="IPR017937">
    <property type="entry name" value="Thioredoxin_CS"/>
</dbReference>
<evidence type="ECO:0000256" key="4">
    <source>
        <dbReference type="ARBA" id="ARBA00023157"/>
    </source>
</evidence>
<feature type="compositionally biased region" description="Low complexity" evidence="6">
    <location>
        <begin position="39"/>
        <end position="49"/>
    </location>
</feature>
<protein>
    <submittedName>
        <fullName evidence="9">TlpA disulfide reductase family protein</fullName>
    </submittedName>
</protein>
<dbReference type="InterPro" id="IPR036249">
    <property type="entry name" value="Thioredoxin-like_sf"/>
</dbReference>
<dbReference type="PROSITE" id="PS51352">
    <property type="entry name" value="THIOREDOXIN_2"/>
    <property type="match status" value="1"/>
</dbReference>
<comment type="subcellular location">
    <subcellularLocation>
        <location evidence="1">Cell envelope</location>
    </subcellularLocation>
</comment>
<dbReference type="Gene3D" id="3.40.30.10">
    <property type="entry name" value="Glutaredoxin"/>
    <property type="match status" value="1"/>
</dbReference>
<evidence type="ECO:0000256" key="5">
    <source>
        <dbReference type="ARBA" id="ARBA00023284"/>
    </source>
</evidence>
<dbReference type="Proteomes" id="UP001501057">
    <property type="component" value="Unassembled WGS sequence"/>
</dbReference>
<evidence type="ECO:0000313" key="10">
    <source>
        <dbReference type="Proteomes" id="UP001501057"/>
    </source>
</evidence>
<dbReference type="SUPFAM" id="SSF52833">
    <property type="entry name" value="Thioredoxin-like"/>
    <property type="match status" value="1"/>
</dbReference>
<evidence type="ECO:0000259" key="8">
    <source>
        <dbReference type="PROSITE" id="PS51352"/>
    </source>
</evidence>
<evidence type="ECO:0000256" key="1">
    <source>
        <dbReference type="ARBA" id="ARBA00004196"/>
    </source>
</evidence>
<keyword evidence="10" id="KW-1185">Reference proteome</keyword>
<dbReference type="PANTHER" id="PTHR42852">
    <property type="entry name" value="THIOL:DISULFIDE INTERCHANGE PROTEIN DSBE"/>
    <property type="match status" value="1"/>
</dbReference>
<feature type="domain" description="Thioredoxin" evidence="8">
    <location>
        <begin position="52"/>
        <end position="193"/>
    </location>
</feature>
<feature type="chain" id="PRO_5047162784" evidence="7">
    <location>
        <begin position="28"/>
        <end position="198"/>
    </location>
</feature>
<comment type="caution">
    <text evidence="9">The sequence shown here is derived from an EMBL/GenBank/DDBJ whole genome shotgun (WGS) entry which is preliminary data.</text>
</comment>
<organism evidence="9 10">
    <name type="scientific">Aeromicrobium alkaliterrae</name>
    <dbReference type="NCBI Taxonomy" id="302168"/>
    <lineage>
        <taxon>Bacteria</taxon>
        <taxon>Bacillati</taxon>
        <taxon>Actinomycetota</taxon>
        <taxon>Actinomycetes</taxon>
        <taxon>Propionibacteriales</taxon>
        <taxon>Nocardioidaceae</taxon>
        <taxon>Aeromicrobium</taxon>
    </lineage>
</organism>
<feature type="region of interest" description="Disordered" evidence="6">
    <location>
        <begin position="38"/>
        <end position="60"/>
    </location>
</feature>
<evidence type="ECO:0000256" key="6">
    <source>
        <dbReference type="SAM" id="MobiDB-lite"/>
    </source>
</evidence>
<dbReference type="InterPro" id="IPR013766">
    <property type="entry name" value="Thioredoxin_domain"/>
</dbReference>
<evidence type="ECO:0000256" key="7">
    <source>
        <dbReference type="SAM" id="SignalP"/>
    </source>
</evidence>
<keyword evidence="2" id="KW-0201">Cytochrome c-type biogenesis</keyword>
<dbReference type="InterPro" id="IPR013740">
    <property type="entry name" value="Redoxin"/>
</dbReference>
<proteinExistence type="predicted"/>
<evidence type="ECO:0000256" key="2">
    <source>
        <dbReference type="ARBA" id="ARBA00022748"/>
    </source>
</evidence>
<accession>A0ABP4VXH0</accession>
<dbReference type="PROSITE" id="PS00194">
    <property type="entry name" value="THIOREDOXIN_1"/>
    <property type="match status" value="1"/>
</dbReference>
<reference evidence="10" key="1">
    <citation type="journal article" date="2019" name="Int. J. Syst. Evol. Microbiol.">
        <title>The Global Catalogue of Microorganisms (GCM) 10K type strain sequencing project: providing services to taxonomists for standard genome sequencing and annotation.</title>
        <authorList>
            <consortium name="The Broad Institute Genomics Platform"/>
            <consortium name="The Broad Institute Genome Sequencing Center for Infectious Disease"/>
            <person name="Wu L."/>
            <person name="Ma J."/>
        </authorList>
    </citation>
    <scope>NUCLEOTIDE SEQUENCE [LARGE SCALE GENOMIC DNA]</scope>
    <source>
        <strain evidence="10">JCM 13518</strain>
    </source>
</reference>
<name>A0ABP4VXH0_9ACTN</name>
<dbReference type="CDD" id="cd02966">
    <property type="entry name" value="TlpA_like_family"/>
    <property type="match status" value="1"/>
</dbReference>
<feature type="signal peptide" evidence="7">
    <location>
        <begin position="1"/>
        <end position="27"/>
    </location>
</feature>
<keyword evidence="3" id="KW-0812">Transmembrane</keyword>
<sequence length="198" mass="20496">MTIANRPRRVRWALAAASVLVLALVGACEGAGTGGSTGGYVSSDGTVTTIDPADREPAPVLSGTDLDGADLSSEDFAGTVTVVNVWGSWCPPCRAEAPVLQELSEAYADDVQFLGIVNRSKDAAAKAFNTTYGITYPSFSDEGGSLELRFVDSLPSQAIPTTWVIDAEGRVAARILDEVDASTLGGIIDDLLAEAEGA</sequence>
<gene>
    <name evidence="9" type="ORF">GCM10009710_21510</name>
</gene>
<keyword evidence="5" id="KW-0676">Redox-active center</keyword>
<keyword evidence="4" id="KW-1015">Disulfide bond</keyword>
<dbReference type="InterPro" id="IPR050553">
    <property type="entry name" value="Thioredoxin_ResA/DsbE_sf"/>
</dbReference>
<keyword evidence="3" id="KW-0735">Signal-anchor</keyword>
<evidence type="ECO:0000313" key="9">
    <source>
        <dbReference type="EMBL" id="GAA1740993.1"/>
    </source>
</evidence>
<keyword evidence="7" id="KW-0732">Signal</keyword>
<dbReference type="Pfam" id="PF08534">
    <property type="entry name" value="Redoxin"/>
    <property type="match status" value="1"/>
</dbReference>